<name>A0A1L9B2E9_9BACT</name>
<reference evidence="2" key="1">
    <citation type="submission" date="2016-11" db="EMBL/GenBank/DDBJ databases">
        <authorList>
            <person name="Shukria A."/>
            <person name="Stevens D.C."/>
        </authorList>
    </citation>
    <scope>NUCLEOTIDE SEQUENCE [LARGE SCALE GENOMIC DNA]</scope>
    <source>
        <strain evidence="2">Cbfe23</strain>
    </source>
</reference>
<accession>A0A1L9B2E9</accession>
<gene>
    <name evidence="1" type="ORF">BON30_32155</name>
</gene>
<comment type="caution">
    <text evidence="1">The sequence shown here is derived from an EMBL/GenBank/DDBJ whole genome shotgun (WGS) entry which is preliminary data.</text>
</comment>
<dbReference type="OrthoDB" id="180075at2"/>
<proteinExistence type="predicted"/>
<dbReference type="RefSeq" id="WP_071902310.1">
    <property type="nucleotide sequence ID" value="NZ_MPIN01000010.1"/>
</dbReference>
<reference evidence="1 2" key="2">
    <citation type="submission" date="2016-12" db="EMBL/GenBank/DDBJ databases">
        <title>Draft Genome Sequence of Cystobacter ferrugineus Strain Cbfe23.</title>
        <authorList>
            <person name="Akbar S."/>
            <person name="Dowd S.E."/>
            <person name="Stevens D.C."/>
        </authorList>
    </citation>
    <scope>NUCLEOTIDE SEQUENCE [LARGE SCALE GENOMIC DNA]</scope>
    <source>
        <strain evidence="1 2">Cbfe23</strain>
    </source>
</reference>
<dbReference type="EMBL" id="MPIN01000010">
    <property type="protein sequence ID" value="OJH36424.1"/>
    <property type="molecule type" value="Genomic_DNA"/>
</dbReference>
<dbReference type="AlphaFoldDB" id="A0A1L9B2E9"/>
<evidence type="ECO:0008006" key="3">
    <source>
        <dbReference type="Google" id="ProtNLM"/>
    </source>
</evidence>
<protein>
    <recommendedName>
        <fullName evidence="3">DUF155 domain-containing protein</fullName>
    </recommendedName>
</protein>
<evidence type="ECO:0000313" key="2">
    <source>
        <dbReference type="Proteomes" id="UP000182229"/>
    </source>
</evidence>
<dbReference type="Proteomes" id="UP000182229">
    <property type="component" value="Unassembled WGS sequence"/>
</dbReference>
<dbReference type="STRING" id="83449.BON30_32155"/>
<keyword evidence="2" id="KW-1185">Reference proteome</keyword>
<evidence type="ECO:0000313" key="1">
    <source>
        <dbReference type="EMBL" id="OJH36424.1"/>
    </source>
</evidence>
<organism evidence="1 2">
    <name type="scientific">Cystobacter ferrugineus</name>
    <dbReference type="NCBI Taxonomy" id="83449"/>
    <lineage>
        <taxon>Bacteria</taxon>
        <taxon>Pseudomonadati</taxon>
        <taxon>Myxococcota</taxon>
        <taxon>Myxococcia</taxon>
        <taxon>Myxococcales</taxon>
        <taxon>Cystobacterineae</taxon>
        <taxon>Archangiaceae</taxon>
        <taxon>Cystobacter</taxon>
    </lineage>
</organism>
<sequence length="370" mass="41791">MSAPAPLVLEKAHVLCYRTFDIAEELDLERARQVISADARRLKLSRENSQYLLLPNPPLAFELGRRVLALRQGPVTVDATARLFDHGAASIILRVPVTPGTGFDALTALADELYDSAALEALALELIESVRQMIAPAAQGPHLWEQNESYTVLFVERIEGSPNAEELLARADLARLLLGEVDSRPLSPRERESVLSSRFSYTVEDLVIVDWNSAFVYEPSGSNDIPDLLEVANAQLLEFRYYDDLLDSHIGRIHDRMQERRRGWATLVRSPYRHLTRETLATLVDLNEFVERVDNSLKIIGDFYLSKVYEAAVKRMRIPAWQASVTRKQQLLTQTYGLLKGEVDTDRSLSLELTIVLLIILEVLFAIFVH</sequence>